<protein>
    <submittedName>
        <fullName evidence="1">ATP synthase assembly factor FMC1, mitochondrial</fullName>
    </submittedName>
</protein>
<dbReference type="PANTHER" id="PTHR28015">
    <property type="entry name" value="ATP SYNTHASE ASSEMBLY FACTOR FMC1, MITOCHONDRIAL"/>
    <property type="match status" value="1"/>
</dbReference>
<evidence type="ECO:0000313" key="1">
    <source>
        <dbReference type="EMBL" id="RCK63767.1"/>
    </source>
</evidence>
<dbReference type="GO" id="GO:0005759">
    <property type="term" value="C:mitochondrial matrix"/>
    <property type="evidence" value="ECO:0007669"/>
    <property type="project" value="TreeGrafter"/>
</dbReference>
<comment type="caution">
    <text evidence="1">The sequence shown here is derived from an EMBL/GenBank/DDBJ whole genome shotgun (WGS) entry which is preliminary data.</text>
</comment>
<organism evidence="1 2">
    <name type="scientific">Candida viswanathii</name>
    <dbReference type="NCBI Taxonomy" id="5486"/>
    <lineage>
        <taxon>Eukaryota</taxon>
        <taxon>Fungi</taxon>
        <taxon>Dikarya</taxon>
        <taxon>Ascomycota</taxon>
        <taxon>Saccharomycotina</taxon>
        <taxon>Pichiomycetes</taxon>
        <taxon>Debaryomycetaceae</taxon>
        <taxon>Candida/Lodderomyces clade</taxon>
        <taxon>Candida</taxon>
    </lineage>
</organism>
<dbReference type="Pfam" id="PF13233">
    <property type="entry name" value="Complex1_LYR_2"/>
    <property type="match status" value="1"/>
</dbReference>
<dbReference type="AlphaFoldDB" id="A0A367YD83"/>
<keyword evidence="2" id="KW-1185">Reference proteome</keyword>
<proteinExistence type="predicted"/>
<dbReference type="Proteomes" id="UP000253472">
    <property type="component" value="Unassembled WGS sequence"/>
</dbReference>
<reference evidence="1 2" key="1">
    <citation type="submission" date="2018-06" db="EMBL/GenBank/DDBJ databases">
        <title>Whole genome sequencing of Candida tropicalis (genome annotated by CSBL at Korea University).</title>
        <authorList>
            <person name="Ahn J."/>
        </authorList>
    </citation>
    <scope>NUCLEOTIDE SEQUENCE [LARGE SCALE GENOMIC DNA]</scope>
    <source>
        <strain evidence="1 2">ATCC 20962</strain>
    </source>
</reference>
<sequence>MSIFTRSLPSIKQLQKSIALELLHYENTTAKSLAKAELEKTKTYYDYLKRVKAAQGGIKDTKDIDAKLADLTKKGSHDNTELQDKTNFNGIVENASNDKLPEEYARNNLENVHQYLKNQREYFDLLTRYNPGLLMSQSDNVSKTANRVGLEVPN</sequence>
<dbReference type="OrthoDB" id="15893at2759"/>
<accession>A0A367YD83</accession>
<dbReference type="EMBL" id="QLNQ01000023">
    <property type="protein sequence ID" value="RCK63767.1"/>
    <property type="molecule type" value="Genomic_DNA"/>
</dbReference>
<dbReference type="GO" id="GO:0033615">
    <property type="term" value="P:mitochondrial proton-transporting ATP synthase complex assembly"/>
    <property type="evidence" value="ECO:0007669"/>
    <property type="project" value="InterPro"/>
</dbReference>
<dbReference type="PANTHER" id="PTHR28015:SF1">
    <property type="entry name" value="ATP SYNTHASE ASSEMBLY FACTOR FMC1, MITOCHONDRIAL"/>
    <property type="match status" value="1"/>
</dbReference>
<dbReference type="InterPro" id="IPR039196">
    <property type="entry name" value="Fmc1"/>
</dbReference>
<gene>
    <name evidence="1" type="primary">FMC1_2</name>
    <name evidence="1" type="ORF">Cantr_10487</name>
</gene>
<name>A0A367YD83_9ASCO</name>
<evidence type="ECO:0000313" key="2">
    <source>
        <dbReference type="Proteomes" id="UP000253472"/>
    </source>
</evidence>
<dbReference type="STRING" id="5486.A0A367YD83"/>